<evidence type="ECO:0000256" key="1">
    <source>
        <dbReference type="SAM" id="MobiDB-lite"/>
    </source>
</evidence>
<reference evidence="2" key="2">
    <citation type="journal article" date="2024" name="Plant">
        <title>Genomic evolution and insights into agronomic trait innovations of Sesamum species.</title>
        <authorList>
            <person name="Miao H."/>
            <person name="Wang L."/>
            <person name="Qu L."/>
            <person name="Liu H."/>
            <person name="Sun Y."/>
            <person name="Le M."/>
            <person name="Wang Q."/>
            <person name="Wei S."/>
            <person name="Zheng Y."/>
            <person name="Lin W."/>
            <person name="Duan Y."/>
            <person name="Cao H."/>
            <person name="Xiong S."/>
            <person name="Wang X."/>
            <person name="Wei L."/>
            <person name="Li C."/>
            <person name="Ma Q."/>
            <person name="Ju M."/>
            <person name="Zhao R."/>
            <person name="Li G."/>
            <person name="Mu C."/>
            <person name="Tian Q."/>
            <person name="Mei H."/>
            <person name="Zhang T."/>
            <person name="Gao T."/>
            <person name="Zhang H."/>
        </authorList>
    </citation>
    <scope>NUCLEOTIDE SEQUENCE</scope>
    <source>
        <strain evidence="2">3651</strain>
    </source>
</reference>
<evidence type="ECO:0000313" key="3">
    <source>
        <dbReference type="Proteomes" id="UP001293254"/>
    </source>
</evidence>
<feature type="region of interest" description="Disordered" evidence="1">
    <location>
        <begin position="1"/>
        <end position="38"/>
    </location>
</feature>
<keyword evidence="3" id="KW-1185">Reference proteome</keyword>
<organism evidence="2 3">
    <name type="scientific">Sesamum alatum</name>
    <dbReference type="NCBI Taxonomy" id="300844"/>
    <lineage>
        <taxon>Eukaryota</taxon>
        <taxon>Viridiplantae</taxon>
        <taxon>Streptophyta</taxon>
        <taxon>Embryophyta</taxon>
        <taxon>Tracheophyta</taxon>
        <taxon>Spermatophyta</taxon>
        <taxon>Magnoliopsida</taxon>
        <taxon>eudicotyledons</taxon>
        <taxon>Gunneridae</taxon>
        <taxon>Pentapetalae</taxon>
        <taxon>asterids</taxon>
        <taxon>lamiids</taxon>
        <taxon>Lamiales</taxon>
        <taxon>Pedaliaceae</taxon>
        <taxon>Sesamum</taxon>
    </lineage>
</organism>
<proteinExistence type="predicted"/>
<dbReference type="EMBL" id="JACGWO010000010">
    <property type="protein sequence ID" value="KAK4416564.1"/>
    <property type="molecule type" value="Genomic_DNA"/>
</dbReference>
<reference evidence="2" key="1">
    <citation type="submission" date="2020-06" db="EMBL/GenBank/DDBJ databases">
        <authorList>
            <person name="Li T."/>
            <person name="Hu X."/>
            <person name="Zhang T."/>
            <person name="Song X."/>
            <person name="Zhang H."/>
            <person name="Dai N."/>
            <person name="Sheng W."/>
            <person name="Hou X."/>
            <person name="Wei L."/>
        </authorList>
    </citation>
    <scope>NUCLEOTIDE SEQUENCE</scope>
    <source>
        <strain evidence="2">3651</strain>
        <tissue evidence="2">Leaf</tissue>
    </source>
</reference>
<feature type="compositionally biased region" description="Basic and acidic residues" evidence="1">
    <location>
        <begin position="81"/>
        <end position="93"/>
    </location>
</feature>
<gene>
    <name evidence="2" type="ORF">Salat_2481900</name>
</gene>
<sequence length="145" mass="15697">MDDTPVENEDHAHATRPDPPSQTVAPGVLSREGMPPRTMYHLSEEALQSLLSTTVRDALSRVMTTEGVSPLHPRRLFGAPNEERATTSQRETRAPPNPPGGSQEDPKGARKAASQGNSHARPTDARKPSDSPTPSTREVQHLHSS</sequence>
<name>A0AAE1XS39_9LAMI</name>
<evidence type="ECO:0000313" key="2">
    <source>
        <dbReference type="EMBL" id="KAK4416564.1"/>
    </source>
</evidence>
<comment type="caution">
    <text evidence="2">The sequence shown here is derived from an EMBL/GenBank/DDBJ whole genome shotgun (WGS) entry which is preliminary data.</text>
</comment>
<dbReference type="AlphaFoldDB" id="A0AAE1XS39"/>
<dbReference type="Proteomes" id="UP001293254">
    <property type="component" value="Unassembled WGS sequence"/>
</dbReference>
<accession>A0AAE1XS39</accession>
<protein>
    <submittedName>
        <fullName evidence="2">Uncharacterized protein</fullName>
    </submittedName>
</protein>
<feature type="region of interest" description="Disordered" evidence="1">
    <location>
        <begin position="64"/>
        <end position="145"/>
    </location>
</feature>